<evidence type="ECO:0000313" key="10">
    <source>
        <dbReference type="EMBL" id="GGK23689.1"/>
    </source>
</evidence>
<comment type="caution">
    <text evidence="10">The sequence shown here is derived from an EMBL/GenBank/DDBJ whole genome shotgun (WGS) entry which is preliminary data.</text>
</comment>
<dbReference type="GO" id="GO:0030313">
    <property type="term" value="C:cell envelope"/>
    <property type="evidence" value="ECO:0007669"/>
    <property type="project" value="UniProtKB-SubCell"/>
</dbReference>
<dbReference type="PANTHER" id="PTHR21666:SF288">
    <property type="entry name" value="CELL DIVISION PROTEIN YTFB"/>
    <property type="match status" value="1"/>
</dbReference>
<keyword evidence="7" id="KW-0482">Metalloprotease</keyword>
<evidence type="ECO:0000256" key="5">
    <source>
        <dbReference type="ARBA" id="ARBA00022801"/>
    </source>
</evidence>
<comment type="cofactor">
    <cofactor evidence="1">
        <name>Zn(2+)</name>
        <dbReference type="ChEBI" id="CHEBI:29105"/>
    </cofactor>
</comment>
<keyword evidence="4" id="KW-0479">Metal-binding</keyword>
<dbReference type="AlphaFoldDB" id="A0A8J3BRZ5"/>
<dbReference type="Gene3D" id="2.70.70.10">
    <property type="entry name" value="Glucose Permease (Domain IIA)"/>
    <property type="match status" value="1"/>
</dbReference>
<evidence type="ECO:0000256" key="4">
    <source>
        <dbReference type="ARBA" id="ARBA00022723"/>
    </source>
</evidence>
<dbReference type="InterPro" id="IPR011055">
    <property type="entry name" value="Dup_hybrid_motif"/>
</dbReference>
<dbReference type="EMBL" id="BMNR01000003">
    <property type="protein sequence ID" value="GGK23689.1"/>
    <property type="molecule type" value="Genomic_DNA"/>
</dbReference>
<evidence type="ECO:0000256" key="6">
    <source>
        <dbReference type="ARBA" id="ARBA00022833"/>
    </source>
</evidence>
<feature type="domain" description="Csd3-like second N-terminal" evidence="9">
    <location>
        <begin position="147"/>
        <end position="270"/>
    </location>
</feature>
<dbReference type="Pfam" id="PF01551">
    <property type="entry name" value="Peptidase_M23"/>
    <property type="match status" value="1"/>
</dbReference>
<evidence type="ECO:0000256" key="3">
    <source>
        <dbReference type="ARBA" id="ARBA00022670"/>
    </source>
</evidence>
<name>A0A8J3BRZ5_9FLAO</name>
<evidence type="ECO:0000313" key="11">
    <source>
        <dbReference type="Proteomes" id="UP000612329"/>
    </source>
</evidence>
<dbReference type="GO" id="GO:0004222">
    <property type="term" value="F:metalloendopeptidase activity"/>
    <property type="evidence" value="ECO:0007669"/>
    <property type="project" value="TreeGrafter"/>
</dbReference>
<feature type="domain" description="M23ase beta-sheet core" evidence="8">
    <location>
        <begin position="284"/>
        <end position="378"/>
    </location>
</feature>
<sequence>MGSRSLILFLLAISIFSCKEKVEQNLEKEQEDLAVVEPEEVYEFGFNLNDFVVKRDTIRRGDTFGDILERNKIGYPKIFNIVQKAKDTFDIARGLRVGKPYTLLCSKDSLQQPQCFIYQPNLEEYVVINFQDSIHAYIKRKPITYIEKSATGIIETNISEALDDQGLSLRLAYKMADEIYAWTIDFNRLQKGDKFKVLYTDKYIDDTIYAGVHDVKAAYFLHNNEPFYAFEFETDSVKHIRDYFSDEAKNLRRAFLKAPVQFSRISSRYNLKRRIAYYGNKIRPHKGTDFAAPIGTPIMATANGTVTKSSYTSGNGNYVKIRHNATYETQYLHMLKRKVKVGQFVKQGDIIGWVGMTGHTAGPHVCYRFWKNGRQVDPLREKLPEAEPISENLKNKYFDFIKPIKAKLDSIPFKKVKPKLPMENNLISQAK</sequence>
<dbReference type="SUPFAM" id="SSF51261">
    <property type="entry name" value="Duplicated hybrid motif"/>
    <property type="match status" value="1"/>
</dbReference>
<dbReference type="InterPro" id="IPR045834">
    <property type="entry name" value="Csd3_N2"/>
</dbReference>
<proteinExistence type="predicted"/>
<keyword evidence="3" id="KW-0645">Protease</keyword>
<organism evidence="10 11">
    <name type="scientific">Yeosuana aromativorans</name>
    <dbReference type="NCBI Taxonomy" id="288019"/>
    <lineage>
        <taxon>Bacteria</taxon>
        <taxon>Pseudomonadati</taxon>
        <taxon>Bacteroidota</taxon>
        <taxon>Flavobacteriia</taxon>
        <taxon>Flavobacteriales</taxon>
        <taxon>Flavobacteriaceae</taxon>
        <taxon>Yeosuana</taxon>
    </lineage>
</organism>
<dbReference type="Proteomes" id="UP000612329">
    <property type="component" value="Unassembled WGS sequence"/>
</dbReference>
<reference evidence="10" key="2">
    <citation type="submission" date="2020-09" db="EMBL/GenBank/DDBJ databases">
        <authorList>
            <person name="Sun Q."/>
            <person name="Ohkuma M."/>
        </authorList>
    </citation>
    <scope>NUCLEOTIDE SEQUENCE</scope>
    <source>
        <strain evidence="10">JCM 12862</strain>
    </source>
</reference>
<dbReference type="InterPro" id="IPR016047">
    <property type="entry name" value="M23ase_b-sheet_dom"/>
</dbReference>
<keyword evidence="11" id="KW-1185">Reference proteome</keyword>
<accession>A0A8J3BRZ5</accession>
<dbReference type="PANTHER" id="PTHR21666">
    <property type="entry name" value="PEPTIDASE-RELATED"/>
    <property type="match status" value="1"/>
</dbReference>
<comment type="subcellular location">
    <subcellularLocation>
        <location evidence="2">Cell envelope</location>
    </subcellularLocation>
</comment>
<evidence type="ECO:0000256" key="2">
    <source>
        <dbReference type="ARBA" id="ARBA00004196"/>
    </source>
</evidence>
<evidence type="ECO:0000259" key="8">
    <source>
        <dbReference type="Pfam" id="PF01551"/>
    </source>
</evidence>
<dbReference type="Gene3D" id="3.10.450.350">
    <property type="match status" value="2"/>
</dbReference>
<evidence type="ECO:0000256" key="1">
    <source>
        <dbReference type="ARBA" id="ARBA00001947"/>
    </source>
</evidence>
<keyword evidence="6" id="KW-0862">Zinc</keyword>
<evidence type="ECO:0000259" key="9">
    <source>
        <dbReference type="Pfam" id="PF19425"/>
    </source>
</evidence>
<dbReference type="PROSITE" id="PS51257">
    <property type="entry name" value="PROKAR_LIPOPROTEIN"/>
    <property type="match status" value="1"/>
</dbReference>
<dbReference type="GO" id="GO:0006508">
    <property type="term" value="P:proteolysis"/>
    <property type="evidence" value="ECO:0007669"/>
    <property type="project" value="UniProtKB-KW"/>
</dbReference>
<dbReference type="Pfam" id="PF19425">
    <property type="entry name" value="Csd3_N2"/>
    <property type="match status" value="1"/>
</dbReference>
<keyword evidence="5" id="KW-0378">Hydrolase</keyword>
<dbReference type="GO" id="GO:0046872">
    <property type="term" value="F:metal ion binding"/>
    <property type="evidence" value="ECO:0007669"/>
    <property type="project" value="UniProtKB-KW"/>
</dbReference>
<dbReference type="InterPro" id="IPR050570">
    <property type="entry name" value="Cell_wall_metabolism_enzyme"/>
</dbReference>
<evidence type="ECO:0000256" key="7">
    <source>
        <dbReference type="ARBA" id="ARBA00023049"/>
    </source>
</evidence>
<protein>
    <submittedName>
        <fullName evidence="10">Peptidase M23</fullName>
    </submittedName>
</protein>
<dbReference type="CDD" id="cd12797">
    <property type="entry name" value="M23_peptidase"/>
    <property type="match status" value="1"/>
</dbReference>
<gene>
    <name evidence="10" type="ORF">GCM10007962_17360</name>
</gene>
<reference evidence="10" key="1">
    <citation type="journal article" date="2014" name="Int. J. Syst. Evol. Microbiol.">
        <title>Complete genome sequence of Corynebacterium casei LMG S-19264T (=DSM 44701T), isolated from a smear-ripened cheese.</title>
        <authorList>
            <consortium name="US DOE Joint Genome Institute (JGI-PGF)"/>
            <person name="Walter F."/>
            <person name="Albersmeier A."/>
            <person name="Kalinowski J."/>
            <person name="Ruckert C."/>
        </authorList>
    </citation>
    <scope>NUCLEOTIDE SEQUENCE</scope>
    <source>
        <strain evidence="10">JCM 12862</strain>
    </source>
</reference>